<gene>
    <name evidence="3" type="primary">rfaF_1</name>
    <name evidence="4" type="synonym">rfaF_2</name>
    <name evidence="4" type="ORF">R77569_04882</name>
    <name evidence="3" type="ORF">R77591_02107</name>
</gene>
<dbReference type="Gene3D" id="3.40.50.2000">
    <property type="entry name" value="Glycogen Phosphorylase B"/>
    <property type="match status" value="2"/>
</dbReference>
<evidence type="ECO:0000313" key="6">
    <source>
        <dbReference type="Proteomes" id="UP001190452"/>
    </source>
</evidence>
<dbReference type="RefSeq" id="WP_104566489.1">
    <property type="nucleotide sequence ID" value="NZ_CATVXE010000007.1"/>
</dbReference>
<reference evidence="3 6" key="1">
    <citation type="submission" date="2023-07" db="EMBL/GenBank/DDBJ databases">
        <authorList>
            <person name="Peeters C."/>
        </authorList>
    </citation>
    <scope>NUCLEOTIDE SEQUENCE</scope>
    <source>
        <strain evidence="4 6">R-77569</strain>
        <strain evidence="3">R-77591</strain>
    </source>
</reference>
<name>A0AAD2AM84_9RALS</name>
<dbReference type="GO" id="GO:0009244">
    <property type="term" value="P:lipopolysaccharide core region biosynthetic process"/>
    <property type="evidence" value="ECO:0007669"/>
    <property type="project" value="TreeGrafter"/>
</dbReference>
<proteinExistence type="predicted"/>
<evidence type="ECO:0000256" key="1">
    <source>
        <dbReference type="ARBA" id="ARBA00022676"/>
    </source>
</evidence>
<dbReference type="EMBL" id="CAUDKV010000035">
    <property type="protein sequence ID" value="CAJ0899055.1"/>
    <property type="molecule type" value="Genomic_DNA"/>
</dbReference>
<dbReference type="Pfam" id="PF01075">
    <property type="entry name" value="Glyco_transf_9"/>
    <property type="match status" value="1"/>
</dbReference>
<evidence type="ECO:0000313" key="3">
    <source>
        <dbReference type="EMBL" id="CAJ0682953.1"/>
    </source>
</evidence>
<dbReference type="CDD" id="cd03789">
    <property type="entry name" value="GT9_LPS_heptosyltransferase"/>
    <property type="match status" value="1"/>
</dbReference>
<evidence type="ECO:0000256" key="2">
    <source>
        <dbReference type="ARBA" id="ARBA00022679"/>
    </source>
</evidence>
<dbReference type="AlphaFoldDB" id="A0AAD2AM84"/>
<dbReference type="EC" id="2.-.-.-" evidence="3"/>
<keyword evidence="1" id="KW-0328">Glycosyltransferase</keyword>
<dbReference type="SUPFAM" id="SSF53756">
    <property type="entry name" value="UDP-Glycosyltransferase/glycogen phosphorylase"/>
    <property type="match status" value="1"/>
</dbReference>
<dbReference type="Proteomes" id="UP001190452">
    <property type="component" value="Unassembled WGS sequence"/>
</dbReference>
<dbReference type="InterPro" id="IPR051199">
    <property type="entry name" value="LPS_LOS_Heptosyltrfase"/>
</dbReference>
<dbReference type="GO" id="GO:0005829">
    <property type="term" value="C:cytosol"/>
    <property type="evidence" value="ECO:0007669"/>
    <property type="project" value="TreeGrafter"/>
</dbReference>
<dbReference type="GO" id="GO:0008713">
    <property type="term" value="F:ADP-heptose-lipopolysaccharide heptosyltransferase activity"/>
    <property type="evidence" value="ECO:0007669"/>
    <property type="project" value="TreeGrafter"/>
</dbReference>
<organism evidence="3 5">
    <name type="scientific">Ralstonia mannitolilytica</name>
    <dbReference type="NCBI Taxonomy" id="105219"/>
    <lineage>
        <taxon>Bacteria</taxon>
        <taxon>Pseudomonadati</taxon>
        <taxon>Pseudomonadota</taxon>
        <taxon>Betaproteobacteria</taxon>
        <taxon>Burkholderiales</taxon>
        <taxon>Burkholderiaceae</taxon>
        <taxon>Ralstonia</taxon>
    </lineage>
</organism>
<keyword evidence="6" id="KW-1185">Reference proteome</keyword>
<dbReference type="Proteomes" id="UP001190002">
    <property type="component" value="Unassembled WGS sequence"/>
</dbReference>
<protein>
    <submittedName>
        <fullName evidence="3">ADP-heptose--LPS heptosyltransferase 2</fullName>
        <ecNumber evidence="3">2.-.-.-</ecNumber>
    </submittedName>
</protein>
<evidence type="ECO:0000313" key="5">
    <source>
        <dbReference type="Proteomes" id="UP001190002"/>
    </source>
</evidence>
<dbReference type="InterPro" id="IPR002201">
    <property type="entry name" value="Glyco_trans_9"/>
</dbReference>
<accession>A0AAD2AM84</accession>
<keyword evidence="2 3" id="KW-0808">Transferase</keyword>
<evidence type="ECO:0000313" key="4">
    <source>
        <dbReference type="EMBL" id="CAJ0899055.1"/>
    </source>
</evidence>
<dbReference type="PANTHER" id="PTHR30160">
    <property type="entry name" value="TETRAACYLDISACCHARIDE 4'-KINASE-RELATED"/>
    <property type="match status" value="1"/>
</dbReference>
<sequence>MQKKTVLLIRVGMLGDTIWGMSPIDGLIAHYGPHTKVDVVVKKGMAGLFAHDPRVGRVFEITRRKIPLPFSPTKWRVLVHSLRQPYELALDMETNPFFRGLFWLLRARKKVMGYTIRKEVGTPTEHAVVSVRKITQLAIPEALARTVTPRLVAPTAMDLRSLIPGSKPYICLHFGNSWIAAGRKALRAWPVQRWRELLLAWQNEFPDHTPVIIGTASEAALATSITEGTEGHINLCGKTNLPQMMAIMAGSSGLISTDTGPSHMAAALGVPVVSLFGPTQARQTGPFADGKNFVEIVSANMSCSPCIGTPAFRSCEHNRCMDAITAQEVATSARALIRQRQDRNK</sequence>
<comment type="caution">
    <text evidence="3">The sequence shown here is derived from an EMBL/GenBank/DDBJ whole genome shotgun (WGS) entry which is preliminary data.</text>
</comment>
<dbReference type="EMBL" id="CATVXE010000007">
    <property type="protein sequence ID" value="CAJ0682953.1"/>
    <property type="molecule type" value="Genomic_DNA"/>
</dbReference>